<evidence type="ECO:0000313" key="2">
    <source>
        <dbReference type="EMBL" id="KAK9913932.1"/>
    </source>
</evidence>
<sequence length="91" mass="10226">MLWGTKKASRVVALNVEAQNAFKIAEQEKFASNLDRPEAEGGVDNKSKQGSDTETSVVKFSDERWKKGTWDLNMFTKDGNTQQLSKEEEVS</sequence>
<feature type="compositionally biased region" description="Basic and acidic residues" evidence="1">
    <location>
        <begin position="29"/>
        <end position="51"/>
    </location>
</feature>
<name>A0AAW1W365_RUBAR</name>
<dbReference type="Proteomes" id="UP001457282">
    <property type="component" value="Unassembled WGS sequence"/>
</dbReference>
<keyword evidence="3" id="KW-1185">Reference proteome</keyword>
<evidence type="ECO:0000313" key="3">
    <source>
        <dbReference type="Proteomes" id="UP001457282"/>
    </source>
</evidence>
<organism evidence="2 3">
    <name type="scientific">Rubus argutus</name>
    <name type="common">Southern blackberry</name>
    <dbReference type="NCBI Taxonomy" id="59490"/>
    <lineage>
        <taxon>Eukaryota</taxon>
        <taxon>Viridiplantae</taxon>
        <taxon>Streptophyta</taxon>
        <taxon>Embryophyta</taxon>
        <taxon>Tracheophyta</taxon>
        <taxon>Spermatophyta</taxon>
        <taxon>Magnoliopsida</taxon>
        <taxon>eudicotyledons</taxon>
        <taxon>Gunneridae</taxon>
        <taxon>Pentapetalae</taxon>
        <taxon>rosids</taxon>
        <taxon>fabids</taxon>
        <taxon>Rosales</taxon>
        <taxon>Rosaceae</taxon>
        <taxon>Rosoideae</taxon>
        <taxon>Rosoideae incertae sedis</taxon>
        <taxon>Rubus</taxon>
    </lineage>
</organism>
<feature type="region of interest" description="Disordered" evidence="1">
    <location>
        <begin position="29"/>
        <end position="58"/>
    </location>
</feature>
<protein>
    <submittedName>
        <fullName evidence="2">Uncharacterized protein</fullName>
    </submittedName>
</protein>
<gene>
    <name evidence="2" type="ORF">M0R45_037731</name>
</gene>
<evidence type="ECO:0000256" key="1">
    <source>
        <dbReference type="SAM" id="MobiDB-lite"/>
    </source>
</evidence>
<accession>A0AAW1W365</accession>
<reference evidence="2 3" key="1">
    <citation type="journal article" date="2023" name="G3 (Bethesda)">
        <title>A chromosome-length genome assembly and annotation of blackberry (Rubus argutus, cv. 'Hillquist').</title>
        <authorList>
            <person name="Bruna T."/>
            <person name="Aryal R."/>
            <person name="Dudchenko O."/>
            <person name="Sargent D.J."/>
            <person name="Mead D."/>
            <person name="Buti M."/>
            <person name="Cavallini A."/>
            <person name="Hytonen T."/>
            <person name="Andres J."/>
            <person name="Pham M."/>
            <person name="Weisz D."/>
            <person name="Mascagni F."/>
            <person name="Usai G."/>
            <person name="Natali L."/>
            <person name="Bassil N."/>
            <person name="Fernandez G.E."/>
            <person name="Lomsadze A."/>
            <person name="Armour M."/>
            <person name="Olukolu B."/>
            <person name="Poorten T."/>
            <person name="Britton C."/>
            <person name="Davik J."/>
            <person name="Ashrafi H."/>
            <person name="Aiden E.L."/>
            <person name="Borodovsky M."/>
            <person name="Worthington M."/>
        </authorList>
    </citation>
    <scope>NUCLEOTIDE SEQUENCE [LARGE SCALE GENOMIC DNA]</scope>
    <source>
        <strain evidence="2">PI 553951</strain>
    </source>
</reference>
<dbReference type="EMBL" id="JBEDUW010000007">
    <property type="protein sequence ID" value="KAK9913932.1"/>
    <property type="molecule type" value="Genomic_DNA"/>
</dbReference>
<comment type="caution">
    <text evidence="2">The sequence shown here is derived from an EMBL/GenBank/DDBJ whole genome shotgun (WGS) entry which is preliminary data.</text>
</comment>
<proteinExistence type="predicted"/>
<dbReference type="AlphaFoldDB" id="A0AAW1W365"/>